<proteinExistence type="predicted"/>
<dbReference type="EMBL" id="JACCJC010000024">
    <property type="protein sequence ID" value="KAF6235556.1"/>
    <property type="molecule type" value="Genomic_DNA"/>
</dbReference>
<accession>A0A8H6FVQ6</accession>
<evidence type="ECO:0000313" key="2">
    <source>
        <dbReference type="Proteomes" id="UP000578531"/>
    </source>
</evidence>
<reference evidence="1 2" key="1">
    <citation type="journal article" date="2020" name="Genomics">
        <title>Complete, high-quality genomes from long-read metagenomic sequencing of two wolf lichen thalli reveals enigmatic genome architecture.</title>
        <authorList>
            <person name="McKenzie S.K."/>
            <person name="Walston R.F."/>
            <person name="Allen J.L."/>
        </authorList>
    </citation>
    <scope>NUCLEOTIDE SEQUENCE [LARGE SCALE GENOMIC DNA]</scope>
    <source>
        <strain evidence="1">WasteWater2</strain>
    </source>
</reference>
<evidence type="ECO:0000313" key="1">
    <source>
        <dbReference type="EMBL" id="KAF6235556.1"/>
    </source>
</evidence>
<keyword evidence="2" id="KW-1185">Reference proteome</keyword>
<dbReference type="RefSeq" id="XP_037164924.1">
    <property type="nucleotide sequence ID" value="XM_037308150.1"/>
</dbReference>
<dbReference type="Proteomes" id="UP000578531">
    <property type="component" value="Unassembled WGS sequence"/>
</dbReference>
<comment type="caution">
    <text evidence="1">The sequence shown here is derived from an EMBL/GenBank/DDBJ whole genome shotgun (WGS) entry which is preliminary data.</text>
</comment>
<gene>
    <name evidence="1" type="ORF">HO173_006239</name>
</gene>
<organism evidence="1 2">
    <name type="scientific">Letharia columbiana</name>
    <dbReference type="NCBI Taxonomy" id="112416"/>
    <lineage>
        <taxon>Eukaryota</taxon>
        <taxon>Fungi</taxon>
        <taxon>Dikarya</taxon>
        <taxon>Ascomycota</taxon>
        <taxon>Pezizomycotina</taxon>
        <taxon>Lecanoromycetes</taxon>
        <taxon>OSLEUM clade</taxon>
        <taxon>Lecanoromycetidae</taxon>
        <taxon>Lecanorales</taxon>
        <taxon>Lecanorineae</taxon>
        <taxon>Parmeliaceae</taxon>
        <taxon>Letharia</taxon>
    </lineage>
</organism>
<dbReference type="AlphaFoldDB" id="A0A8H6FVQ6"/>
<sequence length="80" mass="9163">MRTSDEIKAHLHHGVHELRQVQQLLATVPDRIQTVFDAIQACNARADDIDPTIDTLNHWSHTLIEEMGTQYRCRSIACRA</sequence>
<dbReference type="GeneID" id="59287900"/>
<protein>
    <submittedName>
        <fullName evidence="1">Uncharacterized protein</fullName>
    </submittedName>
</protein>
<name>A0A8H6FVQ6_9LECA</name>